<dbReference type="Proteomes" id="UP000578531">
    <property type="component" value="Unassembled WGS sequence"/>
</dbReference>
<name>A0A8H6CIM0_9LECA</name>
<dbReference type="RefSeq" id="XP_037158213.1">
    <property type="nucleotide sequence ID" value="XM_037314893.1"/>
</dbReference>
<dbReference type="AlphaFoldDB" id="A0A8H6CIM0"/>
<feature type="compositionally biased region" description="Basic and acidic residues" evidence="1">
    <location>
        <begin position="28"/>
        <end position="42"/>
    </location>
</feature>
<protein>
    <submittedName>
        <fullName evidence="2">Uncharacterized protein</fullName>
    </submittedName>
</protein>
<dbReference type="GeneID" id="59294696"/>
<evidence type="ECO:0000313" key="3">
    <source>
        <dbReference type="Proteomes" id="UP000578531"/>
    </source>
</evidence>
<reference evidence="2 3" key="1">
    <citation type="journal article" date="2020" name="Genomics">
        <title>Complete, high-quality genomes from long-read metagenomic sequencing of two wolf lichen thalli reveals enigmatic genome architecture.</title>
        <authorList>
            <person name="McKenzie S.K."/>
            <person name="Walston R.F."/>
            <person name="Allen J.L."/>
        </authorList>
    </citation>
    <scope>NUCLEOTIDE SEQUENCE [LARGE SCALE GENOMIC DNA]</scope>
    <source>
        <strain evidence="2">WasteWater2</strain>
    </source>
</reference>
<evidence type="ECO:0000256" key="1">
    <source>
        <dbReference type="SAM" id="MobiDB-lite"/>
    </source>
</evidence>
<gene>
    <name evidence="2" type="ORF">HO173_013064</name>
</gene>
<sequence length="109" mass="12174">MRPIFRDISVESIVRNIRSLISTSDLGLRKSTETNEKADDASSKPSTKGLCQECSQIIKSDSNFTAAETLAKDTVTVYDAETFDDLPDFPILLNSRRKTRRGTRGDEMV</sequence>
<proteinExistence type="predicted"/>
<accession>A0A8H6CIM0</accession>
<organism evidence="2 3">
    <name type="scientific">Letharia columbiana</name>
    <dbReference type="NCBI Taxonomy" id="112416"/>
    <lineage>
        <taxon>Eukaryota</taxon>
        <taxon>Fungi</taxon>
        <taxon>Dikarya</taxon>
        <taxon>Ascomycota</taxon>
        <taxon>Pezizomycotina</taxon>
        <taxon>Lecanoromycetes</taxon>
        <taxon>OSLEUM clade</taxon>
        <taxon>Lecanoromycetidae</taxon>
        <taxon>Lecanorales</taxon>
        <taxon>Lecanorineae</taxon>
        <taxon>Parmeliaceae</taxon>
        <taxon>Letharia</taxon>
    </lineage>
</organism>
<dbReference type="EMBL" id="JACCJC010000123">
    <property type="protein sequence ID" value="KAF6223901.1"/>
    <property type="molecule type" value="Genomic_DNA"/>
</dbReference>
<feature type="region of interest" description="Disordered" evidence="1">
    <location>
        <begin position="28"/>
        <end position="48"/>
    </location>
</feature>
<keyword evidence="3" id="KW-1185">Reference proteome</keyword>
<evidence type="ECO:0000313" key="2">
    <source>
        <dbReference type="EMBL" id="KAF6223901.1"/>
    </source>
</evidence>
<comment type="caution">
    <text evidence="2">The sequence shown here is derived from an EMBL/GenBank/DDBJ whole genome shotgun (WGS) entry which is preliminary data.</text>
</comment>